<gene>
    <name evidence="1" type="ORF">WMO75_02430</name>
</gene>
<organism evidence="1 2">
    <name type="scientific">Blautia intestinihominis</name>
    <dbReference type="NCBI Taxonomy" id="3133152"/>
    <lineage>
        <taxon>Bacteria</taxon>
        <taxon>Bacillati</taxon>
        <taxon>Bacillota</taxon>
        <taxon>Clostridia</taxon>
        <taxon>Lachnospirales</taxon>
        <taxon>Lachnospiraceae</taxon>
        <taxon>Blautia</taxon>
    </lineage>
</organism>
<dbReference type="Proteomes" id="UP001446032">
    <property type="component" value="Unassembled WGS sequence"/>
</dbReference>
<accession>A0ABV1AIZ2</accession>
<proteinExistence type="predicted"/>
<dbReference type="EMBL" id="JBBMEI010000004">
    <property type="protein sequence ID" value="MEQ2357207.1"/>
    <property type="molecule type" value="Genomic_DNA"/>
</dbReference>
<name>A0ABV1AIZ2_9FIRM</name>
<dbReference type="RefSeq" id="WP_349077537.1">
    <property type="nucleotide sequence ID" value="NZ_JBBMEI010000004.1"/>
</dbReference>
<keyword evidence="2" id="KW-1185">Reference proteome</keyword>
<protein>
    <submittedName>
        <fullName evidence="1">Uncharacterized protein</fullName>
    </submittedName>
</protein>
<evidence type="ECO:0000313" key="2">
    <source>
        <dbReference type="Proteomes" id="UP001446032"/>
    </source>
</evidence>
<evidence type="ECO:0000313" key="1">
    <source>
        <dbReference type="EMBL" id="MEQ2357207.1"/>
    </source>
</evidence>
<sequence length="322" mass="36881">MILTEDKTYTMSLETEDNSSDSVLTNKTVELEFSNKELLHAIITCGMPIQRLTAAYLEKRRLEVLYKLFLVETALDTEGDRLKKARKIAYLDSSEKSVISYYMGMFFTKMISSRLYGTDYLTQLNLIRKPDEKEFIDFFASEWRPEMIGYRPGAQTWSVWEAKGGSNRREQALKKGAQQLEAIGTVNGAGPDPGVVCMTYYDHGYLCGILREPEGDTEGEKIVFTPEEFYRSYYKPICELFLDKESGLRFHDSNAEIAVTIPYFSEKYEEPEERKVRVGISRKLLQALMEEDYSRVAELAGEQNLTECPEGAYLGADGIYIR</sequence>
<reference evidence="1 2" key="1">
    <citation type="submission" date="2024-03" db="EMBL/GenBank/DDBJ databases">
        <title>Human intestinal bacterial collection.</title>
        <authorList>
            <person name="Pauvert C."/>
            <person name="Hitch T.C.A."/>
            <person name="Clavel T."/>
        </authorList>
    </citation>
    <scope>NUCLEOTIDE SEQUENCE [LARGE SCALE GENOMIC DNA]</scope>
    <source>
        <strain evidence="1 2">CLA-AA-H95</strain>
    </source>
</reference>
<comment type="caution">
    <text evidence="1">The sequence shown here is derived from an EMBL/GenBank/DDBJ whole genome shotgun (WGS) entry which is preliminary data.</text>
</comment>